<comment type="caution">
    <text evidence="3">The sequence shown here is derived from an EMBL/GenBank/DDBJ whole genome shotgun (WGS) entry which is preliminary data.</text>
</comment>
<dbReference type="NCBIfam" id="NF010621">
    <property type="entry name" value="PRK14014.1"/>
    <property type="match status" value="1"/>
</dbReference>
<feature type="transmembrane region" description="Helical" evidence="1">
    <location>
        <begin position="46"/>
        <end position="66"/>
    </location>
</feature>
<dbReference type="SUPFAM" id="SSF69593">
    <property type="entry name" value="Glycerol-3-phosphate (1)-acyltransferase"/>
    <property type="match status" value="1"/>
</dbReference>
<dbReference type="Pfam" id="PF01553">
    <property type="entry name" value="Acyltransferase"/>
    <property type="match status" value="1"/>
</dbReference>
<protein>
    <submittedName>
        <fullName evidence="3">Acyltransferase</fullName>
        <ecNumber evidence="3">2.3.-.-</ecNumber>
    </submittedName>
</protein>
<keyword evidence="3" id="KW-0012">Acyltransferase</keyword>
<keyword evidence="3" id="KW-0808">Transferase</keyword>
<evidence type="ECO:0000313" key="3">
    <source>
        <dbReference type="EMBL" id="MFC3702382.1"/>
    </source>
</evidence>
<evidence type="ECO:0000313" key="4">
    <source>
        <dbReference type="Proteomes" id="UP001595710"/>
    </source>
</evidence>
<reference evidence="4" key="1">
    <citation type="journal article" date="2019" name="Int. J. Syst. Evol. Microbiol.">
        <title>The Global Catalogue of Microorganisms (GCM) 10K type strain sequencing project: providing services to taxonomists for standard genome sequencing and annotation.</title>
        <authorList>
            <consortium name="The Broad Institute Genomics Platform"/>
            <consortium name="The Broad Institute Genome Sequencing Center for Infectious Disease"/>
            <person name="Wu L."/>
            <person name="Ma J."/>
        </authorList>
    </citation>
    <scope>NUCLEOTIDE SEQUENCE [LARGE SCALE GENOMIC DNA]</scope>
    <source>
        <strain evidence="4">CECT 8288</strain>
    </source>
</reference>
<dbReference type="PANTHER" id="PTHR10983">
    <property type="entry name" value="1-ACYLGLYCEROL-3-PHOSPHATE ACYLTRANSFERASE-RELATED"/>
    <property type="match status" value="1"/>
</dbReference>
<dbReference type="Proteomes" id="UP001595710">
    <property type="component" value="Unassembled WGS sequence"/>
</dbReference>
<evidence type="ECO:0000259" key="2">
    <source>
        <dbReference type="SMART" id="SM00563"/>
    </source>
</evidence>
<feature type="transmembrane region" description="Helical" evidence="1">
    <location>
        <begin position="12"/>
        <end position="34"/>
    </location>
</feature>
<dbReference type="EMBL" id="JBHRYN010000012">
    <property type="protein sequence ID" value="MFC3702382.1"/>
    <property type="molecule type" value="Genomic_DNA"/>
</dbReference>
<dbReference type="RefSeq" id="WP_290281299.1">
    <property type="nucleotide sequence ID" value="NZ_JAUFQI010000001.1"/>
</dbReference>
<evidence type="ECO:0000256" key="1">
    <source>
        <dbReference type="SAM" id="Phobius"/>
    </source>
</evidence>
<dbReference type="InterPro" id="IPR002123">
    <property type="entry name" value="Plipid/glycerol_acylTrfase"/>
</dbReference>
<keyword evidence="1" id="KW-1133">Transmembrane helix</keyword>
<name>A0ABV7WTU0_9GAMM</name>
<sequence>MKRFFQAILGSLSILMLVLFTLFIGIFVFLAILLRVLTPRSLRHKIASPVMVAVANFWISANLVWMKYVLRIDFHNENPVPLTMNQWSLVISNHRSWVDIFALFAVFHRKIPILKFFIKKEMAKVPVVGQAWWALDYPFMQRHSKSYLAKYPEKVNDDLKATKKACEKFSLQPTSVVNFLEGTRFSEEKHGKTKSPYKNLLKPKAGGIAFTIQALGRKFSTVLDVTIAYGGQTPSFWDMACGRVNKVRIHIQPTDVPEKFLEMDYRASSDMRVQFQEWLNERWKLKDALLEQMAE</sequence>
<proteinExistence type="predicted"/>
<organism evidence="3 4">
    <name type="scientific">Reinekea marina</name>
    <dbReference type="NCBI Taxonomy" id="1310421"/>
    <lineage>
        <taxon>Bacteria</taxon>
        <taxon>Pseudomonadati</taxon>
        <taxon>Pseudomonadota</taxon>
        <taxon>Gammaproteobacteria</taxon>
        <taxon>Oceanospirillales</taxon>
        <taxon>Saccharospirillaceae</taxon>
        <taxon>Reinekea</taxon>
    </lineage>
</organism>
<dbReference type="CDD" id="cd07990">
    <property type="entry name" value="LPLAT_LCLAT1-like"/>
    <property type="match status" value="1"/>
</dbReference>
<feature type="domain" description="Phospholipid/glycerol acyltransferase" evidence="2">
    <location>
        <begin position="88"/>
        <end position="230"/>
    </location>
</feature>
<dbReference type="PANTHER" id="PTHR10983:SF16">
    <property type="entry name" value="LYSOCARDIOLIPIN ACYLTRANSFERASE 1"/>
    <property type="match status" value="1"/>
</dbReference>
<dbReference type="EC" id="2.3.-.-" evidence="3"/>
<keyword evidence="1" id="KW-0812">Transmembrane</keyword>
<keyword evidence="1" id="KW-0472">Membrane</keyword>
<accession>A0ABV7WTU0</accession>
<gene>
    <name evidence="3" type="ORF">ACFOND_12085</name>
</gene>
<dbReference type="SMART" id="SM00563">
    <property type="entry name" value="PlsC"/>
    <property type="match status" value="1"/>
</dbReference>
<dbReference type="GO" id="GO:0016746">
    <property type="term" value="F:acyltransferase activity"/>
    <property type="evidence" value="ECO:0007669"/>
    <property type="project" value="UniProtKB-KW"/>
</dbReference>
<keyword evidence="4" id="KW-1185">Reference proteome</keyword>